<protein>
    <submittedName>
        <fullName evidence="2">Uncharacterized protein</fullName>
    </submittedName>
</protein>
<evidence type="ECO:0000313" key="2">
    <source>
        <dbReference type="EMBL" id="EFN89394.1"/>
    </source>
</evidence>
<proteinExistence type="predicted"/>
<gene>
    <name evidence="2" type="ORF">EAI_08615</name>
</gene>
<evidence type="ECO:0000313" key="3">
    <source>
        <dbReference type="Proteomes" id="UP000008237"/>
    </source>
</evidence>
<evidence type="ECO:0000256" key="1">
    <source>
        <dbReference type="SAM" id="MobiDB-lite"/>
    </source>
</evidence>
<dbReference type="AlphaFoldDB" id="E2B4I7"/>
<feature type="region of interest" description="Disordered" evidence="1">
    <location>
        <begin position="130"/>
        <end position="151"/>
    </location>
</feature>
<dbReference type="InParanoid" id="E2B4I7"/>
<keyword evidence="3" id="KW-1185">Reference proteome</keyword>
<dbReference type="EMBL" id="GL445564">
    <property type="protein sequence ID" value="EFN89394.1"/>
    <property type="molecule type" value="Genomic_DNA"/>
</dbReference>
<reference evidence="2 3" key="1">
    <citation type="journal article" date="2010" name="Science">
        <title>Genomic comparison of the ants Camponotus floridanus and Harpegnathos saltator.</title>
        <authorList>
            <person name="Bonasio R."/>
            <person name="Zhang G."/>
            <person name="Ye C."/>
            <person name="Mutti N.S."/>
            <person name="Fang X."/>
            <person name="Qin N."/>
            <person name="Donahue G."/>
            <person name="Yang P."/>
            <person name="Li Q."/>
            <person name="Li C."/>
            <person name="Zhang P."/>
            <person name="Huang Z."/>
            <person name="Berger S.L."/>
            <person name="Reinberg D."/>
            <person name="Wang J."/>
            <person name="Liebig J."/>
        </authorList>
    </citation>
    <scope>NUCLEOTIDE SEQUENCE [LARGE SCALE GENOMIC DNA]</scope>
    <source>
        <strain evidence="2 3">R22 G/1</strain>
    </source>
</reference>
<dbReference type="Proteomes" id="UP000008237">
    <property type="component" value="Unassembled WGS sequence"/>
</dbReference>
<accession>E2B4I7</accession>
<feature type="region of interest" description="Disordered" evidence="1">
    <location>
        <begin position="91"/>
        <end position="115"/>
    </location>
</feature>
<organism evidence="3">
    <name type="scientific">Harpegnathos saltator</name>
    <name type="common">Jerdon's jumping ant</name>
    <dbReference type="NCBI Taxonomy" id="610380"/>
    <lineage>
        <taxon>Eukaryota</taxon>
        <taxon>Metazoa</taxon>
        <taxon>Ecdysozoa</taxon>
        <taxon>Arthropoda</taxon>
        <taxon>Hexapoda</taxon>
        <taxon>Insecta</taxon>
        <taxon>Pterygota</taxon>
        <taxon>Neoptera</taxon>
        <taxon>Endopterygota</taxon>
        <taxon>Hymenoptera</taxon>
        <taxon>Apocrita</taxon>
        <taxon>Aculeata</taxon>
        <taxon>Formicoidea</taxon>
        <taxon>Formicidae</taxon>
        <taxon>Ponerinae</taxon>
        <taxon>Ponerini</taxon>
        <taxon>Harpegnathos</taxon>
    </lineage>
</organism>
<name>E2B4I7_HARSA</name>
<sequence>MQNRISAAIYKAKNIRQRKVSRRTHISDVNGARHPEHVQKTVGNQQYDNRTNKQHRFATENGQAEIMQQARPSKARRRLYSRAAESCLRAVESRAAPHSGHSPNYQSGAGRRRESRALTREKPVFLAACENTPGARPPALQRRSAKRLSAW</sequence>